<sequence>MTVEEFDKNDRISTVDARKIIGVVTTLAKSCAFNHAEAAIIARVCQECCERLEQEGGR</sequence>
<reference evidence="1" key="1">
    <citation type="journal article" date="2021" name="Proc. Natl. Acad. Sci. U.S.A.">
        <title>A Catalog of Tens of Thousands of Viruses from Human Metagenomes Reveals Hidden Associations with Chronic Diseases.</title>
        <authorList>
            <person name="Tisza M.J."/>
            <person name="Buck C.B."/>
        </authorList>
    </citation>
    <scope>NUCLEOTIDE SEQUENCE</scope>
    <source>
        <strain evidence="1">CtQ5V6</strain>
    </source>
</reference>
<protein>
    <submittedName>
        <fullName evidence="1">Uncharacterized protein</fullName>
    </submittedName>
</protein>
<organism evidence="1">
    <name type="scientific">virus sp. ctQ5V6</name>
    <dbReference type="NCBI Taxonomy" id="2825815"/>
    <lineage>
        <taxon>Viruses</taxon>
    </lineage>
</organism>
<proteinExistence type="predicted"/>
<evidence type="ECO:0000313" key="1">
    <source>
        <dbReference type="EMBL" id="DAE33451.1"/>
    </source>
</evidence>
<accession>A0A8S5RQI9</accession>
<name>A0A8S5RQI9_9VIRU</name>
<dbReference type="EMBL" id="BK059134">
    <property type="protein sequence ID" value="DAE33451.1"/>
    <property type="molecule type" value="Genomic_DNA"/>
</dbReference>